<dbReference type="Proteomes" id="UP000541444">
    <property type="component" value="Unassembled WGS sequence"/>
</dbReference>
<dbReference type="EMBL" id="JACGCM010000309">
    <property type="protein sequence ID" value="KAF6173858.1"/>
    <property type="molecule type" value="Genomic_DNA"/>
</dbReference>
<gene>
    <name evidence="2" type="ORF">GIB67_039809</name>
</gene>
<organism evidence="2 3">
    <name type="scientific">Kingdonia uniflora</name>
    <dbReference type="NCBI Taxonomy" id="39325"/>
    <lineage>
        <taxon>Eukaryota</taxon>
        <taxon>Viridiplantae</taxon>
        <taxon>Streptophyta</taxon>
        <taxon>Embryophyta</taxon>
        <taxon>Tracheophyta</taxon>
        <taxon>Spermatophyta</taxon>
        <taxon>Magnoliopsida</taxon>
        <taxon>Ranunculales</taxon>
        <taxon>Circaeasteraceae</taxon>
        <taxon>Kingdonia</taxon>
    </lineage>
</organism>
<dbReference type="OrthoDB" id="1002340at2759"/>
<feature type="domain" description="DUF4283" evidence="1">
    <location>
        <begin position="20"/>
        <end position="101"/>
    </location>
</feature>
<proteinExistence type="predicted"/>
<evidence type="ECO:0000313" key="2">
    <source>
        <dbReference type="EMBL" id="KAF6173858.1"/>
    </source>
</evidence>
<dbReference type="AlphaFoldDB" id="A0A7J7P3W2"/>
<dbReference type="InterPro" id="IPR025558">
    <property type="entry name" value="DUF4283"/>
</dbReference>
<name>A0A7J7P3W2_9MAGN</name>
<dbReference type="Pfam" id="PF14111">
    <property type="entry name" value="DUF4283"/>
    <property type="match status" value="1"/>
</dbReference>
<reference evidence="2 3" key="1">
    <citation type="journal article" date="2020" name="IScience">
        <title>Genome Sequencing of the Endangered Kingdonia uniflora (Circaeasteraceae, Ranunculales) Reveals Potential Mechanisms of Evolutionary Specialization.</title>
        <authorList>
            <person name="Sun Y."/>
            <person name="Deng T."/>
            <person name="Zhang A."/>
            <person name="Moore M.J."/>
            <person name="Landis J.B."/>
            <person name="Lin N."/>
            <person name="Zhang H."/>
            <person name="Zhang X."/>
            <person name="Huang J."/>
            <person name="Zhang X."/>
            <person name="Sun H."/>
            <person name="Wang H."/>
        </authorList>
    </citation>
    <scope>NUCLEOTIDE SEQUENCE [LARGE SCALE GENOMIC DNA]</scope>
    <source>
        <strain evidence="2">TB1705</strain>
        <tissue evidence="2">Leaf</tissue>
    </source>
</reference>
<protein>
    <recommendedName>
        <fullName evidence="1">DUF4283 domain-containing protein</fullName>
    </recommendedName>
</protein>
<evidence type="ECO:0000313" key="3">
    <source>
        <dbReference type="Proteomes" id="UP000541444"/>
    </source>
</evidence>
<evidence type="ECO:0000259" key="1">
    <source>
        <dbReference type="Pfam" id="PF14111"/>
    </source>
</evidence>
<comment type="caution">
    <text evidence="2">The sequence shown here is derived from an EMBL/GenBank/DDBJ whole genome shotgun (WGS) entry which is preliminary data.</text>
</comment>
<keyword evidence="3" id="KW-1185">Reference proteome</keyword>
<accession>A0A7J7P3W2</accession>
<sequence>MKDGMPVISFSPSDLNKAAAAFSTTLVMSFRTGKPRFDVIESNINSNWGLTVAPKVAVLKFKHIMVMLISEKDVTKALSRESRQIKGFLLKLARWTVDFDTKKDSPFAPVWIFLPG</sequence>